<dbReference type="RefSeq" id="WP_265381545.1">
    <property type="nucleotide sequence ID" value="NZ_CP110615.1"/>
</dbReference>
<dbReference type="InterPro" id="IPR011042">
    <property type="entry name" value="6-blade_b-propeller_TolB-like"/>
</dbReference>
<evidence type="ECO:0000259" key="3">
    <source>
        <dbReference type="Pfam" id="PF00326"/>
    </source>
</evidence>
<keyword evidence="1" id="KW-0732">Signal</keyword>
<evidence type="ECO:0000313" key="5">
    <source>
        <dbReference type="Proteomes" id="UP001164965"/>
    </source>
</evidence>
<name>A0ABY6NWW9_9NOCA</name>
<dbReference type="SUPFAM" id="SSF53474">
    <property type="entry name" value="alpha/beta-Hydrolases"/>
    <property type="match status" value="1"/>
</dbReference>
<dbReference type="InterPro" id="IPR029058">
    <property type="entry name" value="AB_hydrolase_fold"/>
</dbReference>
<gene>
    <name evidence="4" type="ORF">RHODO2019_09320</name>
</gene>
<dbReference type="SUPFAM" id="SSF82171">
    <property type="entry name" value="DPP6 N-terminal domain-like"/>
    <property type="match status" value="1"/>
</dbReference>
<dbReference type="Pfam" id="PF00326">
    <property type="entry name" value="Peptidase_S9"/>
    <property type="match status" value="1"/>
</dbReference>
<feature type="domain" description="Peptidase S9 prolyl oligopeptidase catalytic" evidence="3">
    <location>
        <begin position="452"/>
        <end position="657"/>
    </location>
</feature>
<reference evidence="4" key="1">
    <citation type="submission" date="2022-10" db="EMBL/GenBank/DDBJ databases">
        <title>Rhodococcus sp.75.</title>
        <authorList>
            <person name="Sun M."/>
        </authorList>
    </citation>
    <scope>NUCLEOTIDE SEQUENCE</scope>
    <source>
        <strain evidence="4">75</strain>
    </source>
</reference>
<dbReference type="EMBL" id="CP110615">
    <property type="protein sequence ID" value="UZJ23438.1"/>
    <property type="molecule type" value="Genomic_DNA"/>
</dbReference>
<dbReference type="PANTHER" id="PTHR42776">
    <property type="entry name" value="SERINE PEPTIDASE S9 FAMILY MEMBER"/>
    <property type="match status" value="1"/>
</dbReference>
<dbReference type="InterPro" id="IPR001375">
    <property type="entry name" value="Peptidase_S9_cat"/>
</dbReference>
<dbReference type="Proteomes" id="UP001164965">
    <property type="component" value="Chromosome"/>
</dbReference>
<dbReference type="Gene3D" id="3.40.50.1820">
    <property type="entry name" value="alpha/beta hydrolase"/>
    <property type="match status" value="1"/>
</dbReference>
<keyword evidence="2" id="KW-0378">Hydrolase</keyword>
<proteinExistence type="predicted"/>
<evidence type="ECO:0000313" key="4">
    <source>
        <dbReference type="EMBL" id="UZJ23438.1"/>
    </source>
</evidence>
<dbReference type="PANTHER" id="PTHR42776:SF13">
    <property type="entry name" value="DIPEPTIDYL-PEPTIDASE 5"/>
    <property type="match status" value="1"/>
</dbReference>
<evidence type="ECO:0000256" key="2">
    <source>
        <dbReference type="ARBA" id="ARBA00022801"/>
    </source>
</evidence>
<protein>
    <submittedName>
        <fullName evidence="4">Prolyl oligopeptidase family serine peptidase</fullName>
    </submittedName>
</protein>
<dbReference type="Gene3D" id="2.120.10.30">
    <property type="entry name" value="TolB, C-terminal domain"/>
    <property type="match status" value="2"/>
</dbReference>
<organism evidence="4 5">
    <name type="scientific">Rhodococcus antarcticus</name>
    <dbReference type="NCBI Taxonomy" id="2987751"/>
    <lineage>
        <taxon>Bacteria</taxon>
        <taxon>Bacillati</taxon>
        <taxon>Actinomycetota</taxon>
        <taxon>Actinomycetes</taxon>
        <taxon>Mycobacteriales</taxon>
        <taxon>Nocardiaceae</taxon>
        <taxon>Rhodococcus</taxon>
    </lineage>
</organism>
<accession>A0ABY6NWW9</accession>
<keyword evidence="5" id="KW-1185">Reference proteome</keyword>
<evidence type="ECO:0000256" key="1">
    <source>
        <dbReference type="ARBA" id="ARBA00022729"/>
    </source>
</evidence>
<sequence>MSGDTTPSSTFADLAAFVAVPRLAGLAISPDGTRLVTVVSELDPKGTRWRGALWQVDPTGSTAAVRLTRSAEAESAPAFAADGDLLFLSRRADPLDTEPDTAPSSTLWCLPRTGEARPVVTLPGGVSSVVAAHAADALLLGTAVHPGRTLGEDDAEQRSHRKDTGVSAVLHESYPVRHWDHDLGPDLPRMVVRAADGTLSDLTPDLDDRVGSAVLSPDGATVVLAVQVERGRGLGRRQQLQVAAADGSGRRVLLDSGEHDLTPELVLADGSAVICTAERLATRADPPRIDLWRVELSGGAVTELTSAFEHWATTPVESADGGALYVVADCGGRAPVWRVDLAAPGTVPERLTADGAFADLVVAPDGRALYALRSAVDSPPRPVRLDLGTGVVTALAAPGALEVPGRLDEVDVVVADGRTVRGFLAVPELAPGARAPLLVWVHGGPLGSWNAWTWRWNPWTATARGYAVLLPDPALSTGYGPDFLTAGWPAWGGAPYTDVLALTDTALLRDDLDPGRTALMGGSFGGYMANWVATQTDRFDAIVTHASLWDLDSFTGATDGSFSWLAEMGDPLTDRGRIEANSPHLRVADIRTPVLVIHGDKDYRVPIGEGLRLWFDLVRHEVPAKFLYFPDENHWVLTPGNAQVWYSTVFAFLAEHVLGQDWERPGLL</sequence>